<name>A0A7D9I8N0_PARCT</name>
<dbReference type="PANTHER" id="PTHR46704:SF9">
    <property type="entry name" value="BHLH DOMAIN-CONTAINING PROTEIN"/>
    <property type="match status" value="1"/>
</dbReference>
<keyword evidence="3" id="KW-1185">Reference proteome</keyword>
<accession>A0A7D9I8N0</accession>
<reference evidence="2" key="1">
    <citation type="submission" date="2020-04" db="EMBL/GenBank/DDBJ databases">
        <authorList>
            <person name="Alioto T."/>
            <person name="Alioto T."/>
            <person name="Gomez Garrido J."/>
        </authorList>
    </citation>
    <scope>NUCLEOTIDE SEQUENCE</scope>
    <source>
        <strain evidence="2">A484AB</strain>
    </source>
</reference>
<evidence type="ECO:0000313" key="2">
    <source>
        <dbReference type="EMBL" id="CAB3999750.1"/>
    </source>
</evidence>
<dbReference type="EMBL" id="CACRXK020003662">
    <property type="protein sequence ID" value="CAB3999750.1"/>
    <property type="molecule type" value="Genomic_DNA"/>
</dbReference>
<comment type="caution">
    <text evidence="2">The sequence shown here is derived from an EMBL/GenBank/DDBJ whole genome shotgun (WGS) entry which is preliminary data.</text>
</comment>
<dbReference type="Proteomes" id="UP001152795">
    <property type="component" value="Unassembled WGS sequence"/>
</dbReference>
<evidence type="ECO:0000256" key="1">
    <source>
        <dbReference type="SAM" id="MobiDB-lite"/>
    </source>
</evidence>
<dbReference type="PANTHER" id="PTHR46704">
    <property type="entry name" value="CXC DOMAIN-CONTAINING PROTEIN-RELATED"/>
    <property type="match status" value="1"/>
</dbReference>
<sequence>MDSVFNTAYKLFCKEVIDDRICKNREIFFLTKLVNIFRSYIDKCGDREGEEGSRYKAGNLKKRLQKSHPQLVFHAPGRRNRSTLVFAENLSAGSLAEHLIMSEEESSDGEKGCSDTEEERYCASTSTRYVEESNHVKLYRAAFILKNIIKDVPVFHTRWPPTADDFNKEAIIQTVPYELFNFFCWVLGLSDEPSSESLRGSIAESYECKIDSIAQDVVYLSSKGQKQTPKSLSLGILIRQLTGSAEVINVLNSFGHCASYDTVIRHETTLATIQSNNQSFVTRDMVKNQPTVLVFDNQDYNEETKSGKGQTHIAAGIAVQRQQSQPDKREPEGNISKRKRSLTLKEERLPAHHIGKKKSLDVYHLSEYISTDIAEHSRQQEFSRKLDLAYALCKLQSEDNGDNMPSWTGFNTLLHPDVPAMSTISYLPIIDNPITERIVDNK</sequence>
<gene>
    <name evidence="2" type="ORF">PACLA_8A034160</name>
</gene>
<protein>
    <submittedName>
        <fullName evidence="2">Uncharacterized protein</fullName>
    </submittedName>
</protein>
<organism evidence="2 3">
    <name type="scientific">Paramuricea clavata</name>
    <name type="common">Red gorgonian</name>
    <name type="synonym">Violescent sea-whip</name>
    <dbReference type="NCBI Taxonomy" id="317549"/>
    <lineage>
        <taxon>Eukaryota</taxon>
        <taxon>Metazoa</taxon>
        <taxon>Cnidaria</taxon>
        <taxon>Anthozoa</taxon>
        <taxon>Octocorallia</taxon>
        <taxon>Malacalcyonacea</taxon>
        <taxon>Plexauridae</taxon>
        <taxon>Paramuricea</taxon>
    </lineage>
</organism>
<proteinExistence type="predicted"/>
<feature type="region of interest" description="Disordered" evidence="1">
    <location>
        <begin position="318"/>
        <end position="340"/>
    </location>
</feature>
<dbReference type="OrthoDB" id="6086828at2759"/>
<evidence type="ECO:0000313" key="3">
    <source>
        <dbReference type="Proteomes" id="UP001152795"/>
    </source>
</evidence>
<dbReference type="AlphaFoldDB" id="A0A7D9I8N0"/>